<evidence type="ECO:0000259" key="3">
    <source>
        <dbReference type="PROSITE" id="PS50234"/>
    </source>
</evidence>
<dbReference type="SUPFAM" id="SSF52540">
    <property type="entry name" value="P-loop containing nucleoside triphosphate hydrolases"/>
    <property type="match status" value="1"/>
</dbReference>
<feature type="region of interest" description="Disordered" evidence="2">
    <location>
        <begin position="296"/>
        <end position="335"/>
    </location>
</feature>
<feature type="domain" description="VWFA" evidence="3">
    <location>
        <begin position="384"/>
        <end position="563"/>
    </location>
</feature>
<comment type="similarity">
    <text evidence="1">Belongs to the Mg-chelatase subunits D/I family.</text>
</comment>
<keyword evidence="5" id="KW-1185">Reference proteome</keyword>
<dbReference type="InterPro" id="IPR041702">
    <property type="entry name" value="BchD/ChlD_VWA"/>
</dbReference>
<dbReference type="PANTHER" id="PTHR43473">
    <property type="entry name" value="MAGNESIUM-CHELATASE SUBUNIT CHLD, CHLOROPLASTIC"/>
    <property type="match status" value="1"/>
</dbReference>
<evidence type="ECO:0000313" key="5">
    <source>
        <dbReference type="Proteomes" id="UP000663923"/>
    </source>
</evidence>
<evidence type="ECO:0000313" key="4">
    <source>
        <dbReference type="EMBL" id="QTD57374.1"/>
    </source>
</evidence>
<dbReference type="InterPro" id="IPR041628">
    <property type="entry name" value="ChlI/MoxR_AAA_lid"/>
</dbReference>
<organism evidence="4 5">
    <name type="scientific">Parasphingorhabdus cellanae</name>
    <dbReference type="NCBI Taxonomy" id="2806553"/>
    <lineage>
        <taxon>Bacteria</taxon>
        <taxon>Pseudomonadati</taxon>
        <taxon>Pseudomonadota</taxon>
        <taxon>Alphaproteobacteria</taxon>
        <taxon>Sphingomonadales</taxon>
        <taxon>Sphingomonadaceae</taxon>
        <taxon>Parasphingorhabdus</taxon>
    </lineage>
</organism>
<dbReference type="CDD" id="cd01451">
    <property type="entry name" value="vWA_Magnesium_chelatase"/>
    <property type="match status" value="1"/>
</dbReference>
<dbReference type="Proteomes" id="UP000663923">
    <property type="component" value="Chromosome"/>
</dbReference>
<proteinExistence type="inferred from homology"/>
<dbReference type="InterPro" id="IPR002035">
    <property type="entry name" value="VWF_A"/>
</dbReference>
<reference evidence="4 5" key="1">
    <citation type="submission" date="2021-03" db="EMBL/GenBank/DDBJ databases">
        <title>Complete genome of Parasphingorhabdus_sp.JHSY0214.</title>
        <authorList>
            <person name="Yoo J.H."/>
            <person name="Bae J.W."/>
        </authorList>
    </citation>
    <scope>NUCLEOTIDE SEQUENCE [LARGE SCALE GENOMIC DNA]</scope>
    <source>
        <strain evidence="4 5">JHSY0214</strain>
    </source>
</reference>
<dbReference type="Gene3D" id="1.10.8.80">
    <property type="entry name" value="Magnesium chelatase subunit I, C-Terminal domain"/>
    <property type="match status" value="1"/>
</dbReference>
<gene>
    <name evidence="4" type="ORF">J4G78_07570</name>
</gene>
<dbReference type="InterPro" id="IPR036465">
    <property type="entry name" value="vWFA_dom_sf"/>
</dbReference>
<name>A0ABX7T9W6_9SPHN</name>
<protein>
    <submittedName>
        <fullName evidence="4">Magnesium chelatase subunit D</fullName>
    </submittedName>
</protein>
<dbReference type="Pfam" id="PF13519">
    <property type="entry name" value="VWA_2"/>
    <property type="match status" value="1"/>
</dbReference>
<dbReference type="InterPro" id="IPR027417">
    <property type="entry name" value="P-loop_NTPase"/>
</dbReference>
<feature type="region of interest" description="Disordered" evidence="2">
    <location>
        <begin position="241"/>
        <end position="270"/>
    </location>
</feature>
<sequence length="567" mass="60133">MKSRPDSGTALADHLLAARLFSCNPSSFGGICLRGTGPVRDALVAALQAALSSQKPVIKIPINVDADRLLGGVDLTATLEIGRTVRRDGLLDQMAQGVVIIPMGERMTDDIAAHIAQAMDITNLAVILLDDSPDADEVPPSVLLERMAFHCDLSAARDLKCTFQAGSFVANAKIKPLRKKQRSAIAATASALGVYSIRPLVFAERAARYHAAIAGRSVTSDADIEAAIRLVLAPLATQIPDFEKPSAEPPKQNSENQSEDRSDSDEDKQMPADIPFEDILLEAAAAAIPPKILDQIKGKDRLTGKGQAGRSGQKQKSAKRGRPRGSRPGVPGNGKKLALIDSLRAAAPWQNIRRLDAKADDQRIVHVRKSDLRVRHFEEQRETLTIFAVDASGSSALSRLAEAKGAIELMLAEAYIKRSQVALIAFRQTDASILLPPTRSLTRARRALTALPGGGGTPIAAGLIAAQRLADAAVKHGQTPTIALLTDGKANVMLDGTANRKGANEEMLAAAKAIAVSGIQSIVIDISPRPRPEAAELAETLRGRYLPLPRAGSKALVEAIETVGAEG</sequence>
<dbReference type="Gene3D" id="3.40.50.300">
    <property type="entry name" value="P-loop containing nucleotide triphosphate hydrolases"/>
    <property type="match status" value="1"/>
</dbReference>
<evidence type="ECO:0000256" key="2">
    <source>
        <dbReference type="SAM" id="MobiDB-lite"/>
    </source>
</evidence>
<evidence type="ECO:0000256" key="1">
    <source>
        <dbReference type="ARBA" id="ARBA00005799"/>
    </source>
</evidence>
<dbReference type="PROSITE" id="PS50234">
    <property type="entry name" value="VWFA"/>
    <property type="match status" value="1"/>
</dbReference>
<dbReference type="NCBIfam" id="NF009943">
    <property type="entry name" value="PRK13406.1"/>
    <property type="match status" value="1"/>
</dbReference>
<dbReference type="RefSeq" id="WP_207989786.1">
    <property type="nucleotide sequence ID" value="NZ_CP071794.1"/>
</dbReference>
<dbReference type="Pfam" id="PF17863">
    <property type="entry name" value="AAA_lid_2"/>
    <property type="match status" value="1"/>
</dbReference>
<accession>A0ABX7T9W6</accession>
<dbReference type="Gene3D" id="3.40.50.410">
    <property type="entry name" value="von Willebrand factor, type A domain"/>
    <property type="match status" value="1"/>
</dbReference>
<dbReference type="SMART" id="SM00327">
    <property type="entry name" value="VWA"/>
    <property type="match status" value="1"/>
</dbReference>
<dbReference type="SUPFAM" id="SSF53300">
    <property type="entry name" value="vWA-like"/>
    <property type="match status" value="1"/>
</dbReference>
<dbReference type="EMBL" id="CP071794">
    <property type="protein sequence ID" value="QTD57374.1"/>
    <property type="molecule type" value="Genomic_DNA"/>
</dbReference>
<dbReference type="PANTHER" id="PTHR43473:SF2">
    <property type="entry name" value="MAGNESIUM-CHELATASE SUBUNIT CHLD, CHLOROPLASTIC"/>
    <property type="match status" value="1"/>
</dbReference>
<feature type="compositionally biased region" description="Basic residues" evidence="2">
    <location>
        <begin position="316"/>
        <end position="325"/>
    </location>
</feature>